<dbReference type="InterPro" id="IPR016181">
    <property type="entry name" value="Acyl_CoA_acyltransferase"/>
</dbReference>
<evidence type="ECO:0000313" key="2">
    <source>
        <dbReference type="Proteomes" id="UP001595937"/>
    </source>
</evidence>
<sequence>MTTPDAHALEAAERWTSSQIKNWSPQWRTNLAEWLEPNLALVGDSEWGGQIRDMVQLPVQDPLAWANRRVELPNGHWAVAGIRFRGRDIEKPFVDIIATSLPPEPLGFAALGDVLPSFDAFSPLCMRVNLPDPEQRLRALTGSGMDVGQATPDLLIVARPVAEMREQPLADRYDDVTLVACAPEEAAERVAAIYEALKPSRPQLGQWAVPADAESLEDAAEEGLLFEIRVGGTSAGIVAAERDDSYGFTGFCMQEIALNSAHRGQRVGIAALQRLTRQVPANTNDVLWGHIHPDNAPSLRNARDSGRQVVTAHVWVTPTGYRGMPTT</sequence>
<name>A0ABW0FD69_9MICO</name>
<reference evidence="2" key="1">
    <citation type="journal article" date="2019" name="Int. J. Syst. Evol. Microbiol.">
        <title>The Global Catalogue of Microorganisms (GCM) 10K type strain sequencing project: providing services to taxonomists for standard genome sequencing and annotation.</title>
        <authorList>
            <consortium name="The Broad Institute Genomics Platform"/>
            <consortium name="The Broad Institute Genome Sequencing Center for Infectious Disease"/>
            <person name="Wu L."/>
            <person name="Ma J."/>
        </authorList>
    </citation>
    <scope>NUCLEOTIDE SEQUENCE [LARGE SCALE GENOMIC DNA]</scope>
    <source>
        <strain evidence="2">CGMCC 1.16455</strain>
    </source>
</reference>
<dbReference type="EMBL" id="JBHSLN010000018">
    <property type="protein sequence ID" value="MFC5296934.1"/>
    <property type="molecule type" value="Genomic_DNA"/>
</dbReference>
<dbReference type="GeneID" id="303298875"/>
<comment type="caution">
    <text evidence="1">The sequence shown here is derived from an EMBL/GenBank/DDBJ whole genome shotgun (WGS) entry which is preliminary data.</text>
</comment>
<proteinExistence type="predicted"/>
<protein>
    <recommendedName>
        <fullName evidence="3">GNAT family N-acetyltransferase</fullName>
    </recommendedName>
</protein>
<organism evidence="1 2">
    <name type="scientific">Brachybacterium tyrofermentans</name>
    <dbReference type="NCBI Taxonomy" id="47848"/>
    <lineage>
        <taxon>Bacteria</taxon>
        <taxon>Bacillati</taxon>
        <taxon>Actinomycetota</taxon>
        <taxon>Actinomycetes</taxon>
        <taxon>Micrococcales</taxon>
        <taxon>Dermabacteraceae</taxon>
        <taxon>Brachybacterium</taxon>
    </lineage>
</organism>
<evidence type="ECO:0000313" key="1">
    <source>
        <dbReference type="EMBL" id="MFC5296934.1"/>
    </source>
</evidence>
<dbReference type="RefSeq" id="WP_343925985.1">
    <property type="nucleotide sequence ID" value="NZ_BAAAIR010000048.1"/>
</dbReference>
<evidence type="ECO:0008006" key="3">
    <source>
        <dbReference type="Google" id="ProtNLM"/>
    </source>
</evidence>
<keyword evidence="2" id="KW-1185">Reference proteome</keyword>
<gene>
    <name evidence="1" type="ORF">ACFPK8_05375</name>
</gene>
<dbReference type="Proteomes" id="UP001595937">
    <property type="component" value="Unassembled WGS sequence"/>
</dbReference>
<dbReference type="Gene3D" id="3.40.630.30">
    <property type="match status" value="1"/>
</dbReference>
<accession>A0ABW0FD69</accession>
<dbReference type="SUPFAM" id="SSF55729">
    <property type="entry name" value="Acyl-CoA N-acyltransferases (Nat)"/>
    <property type="match status" value="1"/>
</dbReference>